<feature type="coiled-coil region" evidence="1">
    <location>
        <begin position="237"/>
        <end position="271"/>
    </location>
</feature>
<reference evidence="2" key="1">
    <citation type="submission" date="2020-04" db="EMBL/GenBank/DDBJ databases">
        <authorList>
            <person name="Chiriac C."/>
            <person name="Salcher M."/>
            <person name="Ghai R."/>
            <person name="Kavagutti S V."/>
        </authorList>
    </citation>
    <scope>NUCLEOTIDE SEQUENCE</scope>
</reference>
<dbReference type="EMBL" id="LR796703">
    <property type="protein sequence ID" value="CAB4161009.1"/>
    <property type="molecule type" value="Genomic_DNA"/>
</dbReference>
<evidence type="ECO:0000256" key="1">
    <source>
        <dbReference type="SAM" id="Coils"/>
    </source>
</evidence>
<sequence>MVGKVTPDDMMSCSRLPALLGFSKFRTPNDELKYSINALNGEANEFTEQEPMLWGNLTEKLILSESCKRLGVDIDDLAHDKPYFHPDIPLATSLDGTASGNGTTIYTDIDKGIYVMGHDSIKLDGYGILEAKLTAQEVENEPAPYRGVIQLQGQMDIMKASWGALCVLYKGTTLRIFLYPINEDHINMIHNAVEDFQERLDKYKTNQEIEWYDLQNSFEASRVFDRAEKSTIELPEIEIQAEKIITIRDQIAELEAQIDRLQINIMEHMRDHEVCNAGRYKISWPMRSYKAQPAKTVPAKEAYVIRQSKLSIKDRI</sequence>
<keyword evidence="1" id="KW-0175">Coiled coil</keyword>
<organism evidence="2">
    <name type="scientific">uncultured Caudovirales phage</name>
    <dbReference type="NCBI Taxonomy" id="2100421"/>
    <lineage>
        <taxon>Viruses</taxon>
        <taxon>Duplodnaviria</taxon>
        <taxon>Heunggongvirae</taxon>
        <taxon>Uroviricota</taxon>
        <taxon>Caudoviricetes</taxon>
        <taxon>Peduoviridae</taxon>
        <taxon>Maltschvirus</taxon>
        <taxon>Maltschvirus maltsch</taxon>
    </lineage>
</organism>
<dbReference type="Gene3D" id="3.90.320.10">
    <property type="match status" value="1"/>
</dbReference>
<proteinExistence type="predicted"/>
<gene>
    <name evidence="2" type="ORF">UFOVP765_47</name>
</gene>
<dbReference type="InterPro" id="IPR011335">
    <property type="entry name" value="Restrct_endonuc-II-like"/>
</dbReference>
<accession>A0A6J5NNP3</accession>
<name>A0A6J5NNP3_9CAUD</name>
<dbReference type="InterPro" id="IPR011604">
    <property type="entry name" value="PDDEXK-like_dom_sf"/>
</dbReference>
<dbReference type="SUPFAM" id="SSF52980">
    <property type="entry name" value="Restriction endonuclease-like"/>
    <property type="match status" value="1"/>
</dbReference>
<protein>
    <submittedName>
        <fullName evidence="2">YqaJ viral recombinase</fullName>
    </submittedName>
</protein>
<evidence type="ECO:0000313" key="2">
    <source>
        <dbReference type="EMBL" id="CAB4161009.1"/>
    </source>
</evidence>